<dbReference type="InterPro" id="IPR032801">
    <property type="entry name" value="PXL2A/B/C"/>
</dbReference>
<protein>
    <submittedName>
        <fullName evidence="1">Uncharacterized protein</fullName>
    </submittedName>
</protein>
<sequence>MTPSYWRNVLGTSLVVLLGGSTLVHSFTFSQPRPLSLSQTPSSQLSATVESDCGCGPTVFEGKPSSAAQNNIDHRSAIATLPIYNVDSGETSIDEIIGNAKENPNKTSLVVFLLLVSIGKPEIGKKLLDHLKVGNGEEWIFVDPENKLYDALQLNSGIETTFFSIETPFAFRDRFFGNGGRTDGMKDLLDVLGKWKDAVYIPPKQEQAFQQGGAFVFKGANTAFAYYDAAAGTHLEVKKAVEKAKEIALL</sequence>
<organism evidence="1 2">
    <name type="scientific">Chaetoceros tenuissimus</name>
    <dbReference type="NCBI Taxonomy" id="426638"/>
    <lineage>
        <taxon>Eukaryota</taxon>
        <taxon>Sar</taxon>
        <taxon>Stramenopiles</taxon>
        <taxon>Ochrophyta</taxon>
        <taxon>Bacillariophyta</taxon>
        <taxon>Coscinodiscophyceae</taxon>
        <taxon>Chaetocerotophycidae</taxon>
        <taxon>Chaetocerotales</taxon>
        <taxon>Chaetocerotaceae</taxon>
        <taxon>Chaetoceros</taxon>
    </lineage>
</organism>
<dbReference type="AlphaFoldDB" id="A0AAD3CP59"/>
<accession>A0AAD3CP59</accession>
<evidence type="ECO:0000313" key="1">
    <source>
        <dbReference type="EMBL" id="GFH49571.1"/>
    </source>
</evidence>
<proteinExistence type="predicted"/>
<dbReference type="Pfam" id="PF13911">
    <property type="entry name" value="AhpC-TSA_2"/>
    <property type="match status" value="1"/>
</dbReference>
<keyword evidence="2" id="KW-1185">Reference proteome</keyword>
<evidence type="ECO:0000313" key="2">
    <source>
        <dbReference type="Proteomes" id="UP001054902"/>
    </source>
</evidence>
<dbReference type="Proteomes" id="UP001054902">
    <property type="component" value="Unassembled WGS sequence"/>
</dbReference>
<reference evidence="1 2" key="1">
    <citation type="journal article" date="2021" name="Sci. Rep.">
        <title>The genome of the diatom Chaetoceros tenuissimus carries an ancient integrated fragment of an extant virus.</title>
        <authorList>
            <person name="Hongo Y."/>
            <person name="Kimura K."/>
            <person name="Takaki Y."/>
            <person name="Yoshida Y."/>
            <person name="Baba S."/>
            <person name="Kobayashi G."/>
            <person name="Nagasaki K."/>
            <person name="Hano T."/>
            <person name="Tomaru Y."/>
        </authorList>
    </citation>
    <scope>NUCLEOTIDE SEQUENCE [LARGE SCALE GENOMIC DNA]</scope>
    <source>
        <strain evidence="1 2">NIES-3715</strain>
    </source>
</reference>
<name>A0AAD3CP59_9STRA</name>
<gene>
    <name evidence="1" type="ORF">CTEN210_06047</name>
</gene>
<comment type="caution">
    <text evidence="1">The sequence shown here is derived from an EMBL/GenBank/DDBJ whole genome shotgun (WGS) entry which is preliminary data.</text>
</comment>
<dbReference type="EMBL" id="BLLK01000038">
    <property type="protein sequence ID" value="GFH49571.1"/>
    <property type="molecule type" value="Genomic_DNA"/>
</dbReference>